<dbReference type="SUPFAM" id="SSF51735">
    <property type="entry name" value="NAD(P)-binding Rossmann-fold domains"/>
    <property type="match status" value="1"/>
</dbReference>
<keyword evidence="3" id="KW-0057">Aromatic amino acid biosynthesis</keyword>
<name>A0A965GBM1_9PROT</name>
<dbReference type="GO" id="GO:0004764">
    <property type="term" value="F:shikimate 3-dehydrogenase (NADP+) activity"/>
    <property type="evidence" value="ECO:0007669"/>
    <property type="project" value="InterPro"/>
</dbReference>
<proteinExistence type="predicted"/>
<dbReference type="InterPro" id="IPR046346">
    <property type="entry name" value="Aminoacid_DH-like_N_sf"/>
</dbReference>
<comment type="caution">
    <text evidence="5">The sequence shown here is derived from an EMBL/GenBank/DDBJ whole genome shotgun (WGS) entry which is preliminary data.</text>
</comment>
<dbReference type="Pfam" id="PF08501">
    <property type="entry name" value="Shikimate_dh_N"/>
    <property type="match status" value="1"/>
</dbReference>
<dbReference type="GO" id="GO:0005829">
    <property type="term" value="C:cytosol"/>
    <property type="evidence" value="ECO:0007669"/>
    <property type="project" value="TreeGrafter"/>
</dbReference>
<dbReference type="PANTHER" id="PTHR21089:SF1">
    <property type="entry name" value="BIFUNCTIONAL 3-DEHYDROQUINATE DEHYDRATASE_SHIKIMATE DEHYDROGENASE, CHLOROPLASTIC"/>
    <property type="match status" value="1"/>
</dbReference>
<keyword evidence="2" id="KW-0560">Oxidoreductase</keyword>
<evidence type="ECO:0000259" key="4">
    <source>
        <dbReference type="Pfam" id="PF08501"/>
    </source>
</evidence>
<dbReference type="EMBL" id="RFXN01000006">
    <property type="protein sequence ID" value="NBR93464.1"/>
    <property type="molecule type" value="Genomic_DNA"/>
</dbReference>
<sequence length="282" mass="31157">MIKAAVLGSPIQHSLSPIIHQRAYDLLGWNWSYERHEVTSGQLKEFLEKYLGQFRGLSLTMPLKEEALNLIDNISDLGKRVNGVNTLIFDELQSRGENTDVQGFIDALAFHEIAIPRVVTILGGGATARAAIAAVDSRAQQINVFSRSAHRAKALVNSAAYSIVTVFKWDDLTNNQLLAESDASFGLKAELVISTTPGGATDQLDFSGTPQTLFESLYNPWPTDLLRKWRNSGGFAIDGLDLLVWQAIGQLELMSLSGDSLQERKIELYQEMRASAFEFLAK</sequence>
<dbReference type="GO" id="GO:0009423">
    <property type="term" value="P:chorismate biosynthetic process"/>
    <property type="evidence" value="ECO:0007669"/>
    <property type="project" value="TreeGrafter"/>
</dbReference>
<evidence type="ECO:0000256" key="3">
    <source>
        <dbReference type="ARBA" id="ARBA00023141"/>
    </source>
</evidence>
<dbReference type="InterPro" id="IPR036291">
    <property type="entry name" value="NAD(P)-bd_dom_sf"/>
</dbReference>
<evidence type="ECO:0000256" key="2">
    <source>
        <dbReference type="ARBA" id="ARBA00023002"/>
    </source>
</evidence>
<feature type="domain" description="Shikimate dehydrogenase substrate binding N-terminal" evidence="4">
    <location>
        <begin position="6"/>
        <end position="87"/>
    </location>
</feature>
<evidence type="ECO:0000313" key="5">
    <source>
        <dbReference type="EMBL" id="NBR93464.1"/>
    </source>
</evidence>
<dbReference type="SUPFAM" id="SSF53223">
    <property type="entry name" value="Aminoacid dehydrogenase-like, N-terminal domain"/>
    <property type="match status" value="1"/>
</dbReference>
<accession>A0A965GBM1</accession>
<dbReference type="Proteomes" id="UP000740727">
    <property type="component" value="Unassembled WGS sequence"/>
</dbReference>
<dbReference type="GO" id="GO:0009073">
    <property type="term" value="P:aromatic amino acid family biosynthetic process"/>
    <property type="evidence" value="ECO:0007669"/>
    <property type="project" value="UniProtKB-KW"/>
</dbReference>
<organism evidence="5 6">
    <name type="scientific">Candidatus Fonsibacter lacus</name>
    <dbReference type="NCBI Taxonomy" id="2576439"/>
    <lineage>
        <taxon>Bacteria</taxon>
        <taxon>Pseudomonadati</taxon>
        <taxon>Pseudomonadota</taxon>
        <taxon>Alphaproteobacteria</taxon>
        <taxon>Candidatus Pelagibacterales</taxon>
        <taxon>Candidatus Pelagibacterales incertae sedis</taxon>
        <taxon>Candidatus Fonsibacter</taxon>
    </lineage>
</organism>
<dbReference type="InterPro" id="IPR022893">
    <property type="entry name" value="Shikimate_DH_fam"/>
</dbReference>
<evidence type="ECO:0000313" key="6">
    <source>
        <dbReference type="Proteomes" id="UP000740727"/>
    </source>
</evidence>
<dbReference type="AlphaFoldDB" id="A0A965GBM1"/>
<dbReference type="GO" id="GO:0019632">
    <property type="term" value="P:shikimate metabolic process"/>
    <property type="evidence" value="ECO:0007669"/>
    <property type="project" value="TreeGrafter"/>
</dbReference>
<dbReference type="Gene3D" id="3.40.50.10860">
    <property type="entry name" value="Leucine Dehydrogenase, chain A, domain 1"/>
    <property type="match status" value="1"/>
</dbReference>
<dbReference type="PANTHER" id="PTHR21089">
    <property type="entry name" value="SHIKIMATE DEHYDROGENASE"/>
    <property type="match status" value="1"/>
</dbReference>
<comment type="pathway">
    <text evidence="1">Metabolic intermediate biosynthesis; chorismate biosynthesis; chorismate from D-erythrose 4-phosphate and phosphoenolpyruvate: step 4/7.</text>
</comment>
<dbReference type="Gene3D" id="3.40.50.720">
    <property type="entry name" value="NAD(P)-binding Rossmann-like Domain"/>
    <property type="match status" value="1"/>
</dbReference>
<reference evidence="5" key="1">
    <citation type="submission" date="2018-10" db="EMBL/GenBank/DDBJ databases">
        <title>Iterative Subtractive Binning of Freshwater Chronoseries Metagenomes Recovers Nearly Complete Genomes from over Four Hundred Novel Species.</title>
        <authorList>
            <person name="Rodriguez-R L.M."/>
            <person name="Tsementzi D."/>
            <person name="Luo C."/>
            <person name="Konstantinidis K.T."/>
        </authorList>
    </citation>
    <scope>NUCLEOTIDE SEQUENCE</scope>
    <source>
        <strain evidence="5">WB5_2A_028</strain>
    </source>
</reference>
<keyword evidence="3" id="KW-0028">Amino-acid biosynthesis</keyword>
<evidence type="ECO:0000256" key="1">
    <source>
        <dbReference type="ARBA" id="ARBA00004871"/>
    </source>
</evidence>
<gene>
    <name evidence="5" type="ORF">EBT44_01150</name>
</gene>
<protein>
    <submittedName>
        <fullName evidence="5">Shikimate dehydrogenase</fullName>
    </submittedName>
</protein>
<dbReference type="GO" id="GO:0050661">
    <property type="term" value="F:NADP binding"/>
    <property type="evidence" value="ECO:0007669"/>
    <property type="project" value="TreeGrafter"/>
</dbReference>
<dbReference type="InterPro" id="IPR013708">
    <property type="entry name" value="Shikimate_DH-bd_N"/>
</dbReference>